<evidence type="ECO:0000313" key="5">
    <source>
        <dbReference type="Proteomes" id="UP001437256"/>
    </source>
</evidence>
<evidence type="ECO:0000259" key="3">
    <source>
        <dbReference type="PROSITE" id="PS50089"/>
    </source>
</evidence>
<dbReference type="SUPFAM" id="SSF57850">
    <property type="entry name" value="RING/U-box"/>
    <property type="match status" value="1"/>
</dbReference>
<gene>
    <name evidence="4" type="ORF">AAF712_010342</name>
</gene>
<keyword evidence="1" id="KW-0479">Metal-binding</keyword>
<dbReference type="InterPro" id="IPR001841">
    <property type="entry name" value="Znf_RING"/>
</dbReference>
<proteinExistence type="predicted"/>
<feature type="domain" description="RING-type" evidence="3">
    <location>
        <begin position="73"/>
        <end position="123"/>
    </location>
</feature>
<dbReference type="PROSITE" id="PS50089">
    <property type="entry name" value="ZF_RING_2"/>
    <property type="match status" value="1"/>
</dbReference>
<keyword evidence="5" id="KW-1185">Reference proteome</keyword>
<comment type="caution">
    <text evidence="4">The sequence shown here is derived from an EMBL/GenBank/DDBJ whole genome shotgun (WGS) entry which is preliminary data.</text>
</comment>
<sequence>MLDQTDGPLLPQAAELWKKPSDFNMDPHDRKHNYETACAWLALVAVDGHLLYRRVKEDIQDPDDANWTNKDPCPVCLTKGFDLDEACLLTCDCKKKLYCAGCAAQWRNRCSNKLGCVPCPICRRDSYFVSTKWVFVHDAAARDRAKKESRKKYEKVKRANRKKRGAPLE</sequence>
<keyword evidence="1" id="KW-0863">Zinc-finger</keyword>
<evidence type="ECO:0000256" key="2">
    <source>
        <dbReference type="SAM" id="MobiDB-lite"/>
    </source>
</evidence>
<evidence type="ECO:0000313" key="4">
    <source>
        <dbReference type="EMBL" id="KAL0062804.1"/>
    </source>
</evidence>
<evidence type="ECO:0000256" key="1">
    <source>
        <dbReference type="PROSITE-ProRule" id="PRU00175"/>
    </source>
</evidence>
<reference evidence="4 5" key="1">
    <citation type="submission" date="2024-05" db="EMBL/GenBank/DDBJ databases">
        <title>A draft genome resource for the thread blight pathogen Marasmius tenuissimus strain MS-2.</title>
        <authorList>
            <person name="Yulfo-Soto G.E."/>
            <person name="Baruah I.K."/>
            <person name="Amoako-Attah I."/>
            <person name="Bukari Y."/>
            <person name="Meinhardt L.W."/>
            <person name="Bailey B.A."/>
            <person name="Cohen S.P."/>
        </authorList>
    </citation>
    <scope>NUCLEOTIDE SEQUENCE [LARGE SCALE GENOMIC DNA]</scope>
    <source>
        <strain evidence="4 5">MS-2</strain>
    </source>
</reference>
<keyword evidence="1" id="KW-0862">Zinc</keyword>
<organism evidence="4 5">
    <name type="scientific">Marasmius tenuissimus</name>
    <dbReference type="NCBI Taxonomy" id="585030"/>
    <lineage>
        <taxon>Eukaryota</taxon>
        <taxon>Fungi</taxon>
        <taxon>Dikarya</taxon>
        <taxon>Basidiomycota</taxon>
        <taxon>Agaricomycotina</taxon>
        <taxon>Agaricomycetes</taxon>
        <taxon>Agaricomycetidae</taxon>
        <taxon>Agaricales</taxon>
        <taxon>Marasmiineae</taxon>
        <taxon>Marasmiaceae</taxon>
        <taxon>Marasmius</taxon>
    </lineage>
</organism>
<protein>
    <recommendedName>
        <fullName evidence="3">RING-type domain-containing protein</fullName>
    </recommendedName>
</protein>
<accession>A0ABR2ZP69</accession>
<feature type="compositionally biased region" description="Basic residues" evidence="2">
    <location>
        <begin position="147"/>
        <end position="169"/>
    </location>
</feature>
<name>A0ABR2ZP69_9AGAR</name>
<feature type="region of interest" description="Disordered" evidence="2">
    <location>
        <begin position="142"/>
        <end position="169"/>
    </location>
</feature>
<dbReference type="EMBL" id="JBBXMP010000096">
    <property type="protein sequence ID" value="KAL0062804.1"/>
    <property type="molecule type" value="Genomic_DNA"/>
</dbReference>
<dbReference type="Proteomes" id="UP001437256">
    <property type="component" value="Unassembled WGS sequence"/>
</dbReference>